<proteinExistence type="predicted"/>
<reference evidence="1" key="1">
    <citation type="journal article" date="2015" name="Nature">
        <title>Complex archaea that bridge the gap between prokaryotes and eukaryotes.</title>
        <authorList>
            <person name="Spang A."/>
            <person name="Saw J.H."/>
            <person name="Jorgensen S.L."/>
            <person name="Zaremba-Niedzwiedzka K."/>
            <person name="Martijn J."/>
            <person name="Lind A.E."/>
            <person name="van Eijk R."/>
            <person name="Schleper C."/>
            <person name="Guy L."/>
            <person name="Ettema T.J."/>
        </authorList>
    </citation>
    <scope>NUCLEOTIDE SEQUENCE</scope>
</reference>
<comment type="caution">
    <text evidence="1">The sequence shown here is derived from an EMBL/GenBank/DDBJ whole genome shotgun (WGS) entry which is preliminary data.</text>
</comment>
<accession>A0A0F9NQ49</accession>
<protein>
    <submittedName>
        <fullName evidence="1">Uncharacterized protein</fullName>
    </submittedName>
</protein>
<evidence type="ECO:0000313" key="1">
    <source>
        <dbReference type="EMBL" id="KKN21610.1"/>
    </source>
</evidence>
<dbReference type="EMBL" id="LAZR01003132">
    <property type="protein sequence ID" value="KKN21610.1"/>
    <property type="molecule type" value="Genomic_DNA"/>
</dbReference>
<organism evidence="1">
    <name type="scientific">marine sediment metagenome</name>
    <dbReference type="NCBI Taxonomy" id="412755"/>
    <lineage>
        <taxon>unclassified sequences</taxon>
        <taxon>metagenomes</taxon>
        <taxon>ecological metagenomes</taxon>
    </lineage>
</organism>
<gene>
    <name evidence="1" type="ORF">LCGC14_0923520</name>
</gene>
<dbReference type="AlphaFoldDB" id="A0A0F9NQ49"/>
<name>A0A0F9NQ49_9ZZZZ</name>
<sequence length="105" mass="12070">METLYLTIGSLHLFGSEASWLQHQFLKMIEPPELDTVITVVAVPAHLDNWYACIGWPHKNLRPERAQEALWQPRILPEDVAKSGDKIGEELARLLFPMQEGPYYL</sequence>